<accession>A0AAV3ZF92</accession>
<gene>
    <name evidence="1" type="ORF">PoB_001992800</name>
</gene>
<proteinExistence type="predicted"/>
<name>A0AAV3ZF92_9GAST</name>
<comment type="caution">
    <text evidence="1">The sequence shown here is derived from an EMBL/GenBank/DDBJ whole genome shotgun (WGS) entry which is preliminary data.</text>
</comment>
<dbReference type="AlphaFoldDB" id="A0AAV3ZF92"/>
<keyword evidence="2" id="KW-1185">Reference proteome</keyword>
<protein>
    <submittedName>
        <fullName evidence="1">Uncharacterized protein</fullName>
    </submittedName>
</protein>
<dbReference type="Proteomes" id="UP000735302">
    <property type="component" value="Unassembled WGS sequence"/>
</dbReference>
<reference evidence="1 2" key="1">
    <citation type="journal article" date="2021" name="Elife">
        <title>Chloroplast acquisition without the gene transfer in kleptoplastic sea slugs, Plakobranchus ocellatus.</title>
        <authorList>
            <person name="Maeda T."/>
            <person name="Takahashi S."/>
            <person name="Yoshida T."/>
            <person name="Shimamura S."/>
            <person name="Takaki Y."/>
            <person name="Nagai Y."/>
            <person name="Toyoda A."/>
            <person name="Suzuki Y."/>
            <person name="Arimoto A."/>
            <person name="Ishii H."/>
            <person name="Satoh N."/>
            <person name="Nishiyama T."/>
            <person name="Hasebe M."/>
            <person name="Maruyama T."/>
            <person name="Minagawa J."/>
            <person name="Obokata J."/>
            <person name="Shigenobu S."/>
        </authorList>
    </citation>
    <scope>NUCLEOTIDE SEQUENCE [LARGE SCALE GENOMIC DNA]</scope>
</reference>
<sequence>MSESEENHVHGPSTPILDEISCEKEYHELKEHFLRTGKGRRPTAPTISRPTYKLLLQLHCMRDDSDASWDEVWAWFQNLFPEVQDVTRGRLEYRIKTVLNACPNHTWSDNFLDTAVCFTTLPDPLEQLGFTREGLLNEDFSCHSENLCITYEVLAALELFRSKEGLSQAFLCKCILSFLPAFSDRQLRRQITVALKKIKSLKAGKKAD</sequence>
<evidence type="ECO:0000313" key="1">
    <source>
        <dbReference type="EMBL" id="GFN93422.1"/>
    </source>
</evidence>
<evidence type="ECO:0000313" key="2">
    <source>
        <dbReference type="Proteomes" id="UP000735302"/>
    </source>
</evidence>
<dbReference type="EMBL" id="BLXT01002349">
    <property type="protein sequence ID" value="GFN93422.1"/>
    <property type="molecule type" value="Genomic_DNA"/>
</dbReference>
<organism evidence="1 2">
    <name type="scientific">Plakobranchus ocellatus</name>
    <dbReference type="NCBI Taxonomy" id="259542"/>
    <lineage>
        <taxon>Eukaryota</taxon>
        <taxon>Metazoa</taxon>
        <taxon>Spiralia</taxon>
        <taxon>Lophotrochozoa</taxon>
        <taxon>Mollusca</taxon>
        <taxon>Gastropoda</taxon>
        <taxon>Heterobranchia</taxon>
        <taxon>Euthyneura</taxon>
        <taxon>Panpulmonata</taxon>
        <taxon>Sacoglossa</taxon>
        <taxon>Placobranchoidea</taxon>
        <taxon>Plakobranchidae</taxon>
        <taxon>Plakobranchus</taxon>
    </lineage>
</organism>